<comment type="similarity">
    <text evidence="2">Belongs to the OS-9 family.</text>
</comment>
<keyword evidence="4" id="KW-0732">Signal</keyword>
<dbReference type="Proteomes" id="UP000789508">
    <property type="component" value="Unassembled WGS sequence"/>
</dbReference>
<keyword evidence="6" id="KW-0256">Endoplasmic reticulum</keyword>
<dbReference type="GO" id="GO:0005788">
    <property type="term" value="C:endoplasmic reticulum lumen"/>
    <property type="evidence" value="ECO:0007669"/>
    <property type="project" value="TreeGrafter"/>
</dbReference>
<sequence length="552" mass="62996">AFSISWVYEDLQAHPRYKVLLSSTHFVSNSSLEALLSKNEEEKETSSVVPSVAKYKMPLDDKEDMKPTFVVMRTSSGQRYLCQIPPTMNDTLMEGIKTEINKNDDVDILRKGMELLEPMKNKCIYLRIGWWTYEYCHLNHIRQYHQILEAGGQMYIEDPNAASYYLGRYDPKQATLPPSEKVGKQGQYTQEQVATEVQASGQKKYLVLRWSDGTTCDLTGKPRRVEIQFHCSHQTREDHIALIKETNTCHYLVVIHTPRLCRDPAFQSKSSSKINPIECNPVVSDAFYEIAASEQRKHVGDGSEKDQGESNNDKIEGNNDDGNAEKNNEVENSKQDLKEDSASAEPSIFDNQKHEKLSEDSETEKKLPKGDSDAEKGAELTDEEITNTIKKAVDKWRAIIRVLGNKAGQELKDIELLFEDDDDREVKSSEITSDDKMGETKFRVKFSDENGNIVALENLQELKQLSNKEASSNSEDKSTNKEKSSLSFTSFDNSDFYRIIEELILDDSGKLEKTKKTEHSKPSDQEHLSKLYDTVYEKGETIENDQERKSKF</sequence>
<name>A0A9N9AEM6_9GLOM</name>
<comment type="caution">
    <text evidence="10">The sequence shown here is derived from an EMBL/GenBank/DDBJ whole genome shotgun (WGS) entry which is preliminary data.</text>
</comment>
<dbReference type="PANTHER" id="PTHR15414:SF0">
    <property type="entry name" value="ENDOPLASMIC RETICULUM LECTIN 1"/>
    <property type="match status" value="1"/>
</dbReference>
<evidence type="ECO:0000256" key="4">
    <source>
        <dbReference type="ARBA" id="ARBA00022729"/>
    </source>
</evidence>
<dbReference type="PROSITE" id="PS51914">
    <property type="entry name" value="MRH"/>
    <property type="match status" value="1"/>
</dbReference>
<dbReference type="GO" id="GO:0030246">
    <property type="term" value="F:carbohydrate binding"/>
    <property type="evidence" value="ECO:0007669"/>
    <property type="project" value="UniProtKB-KW"/>
</dbReference>
<dbReference type="EMBL" id="CAJVPS010001147">
    <property type="protein sequence ID" value="CAG8526345.1"/>
    <property type="molecule type" value="Genomic_DNA"/>
</dbReference>
<feature type="compositionally biased region" description="Basic and acidic residues" evidence="8">
    <location>
        <begin position="295"/>
        <end position="341"/>
    </location>
</feature>
<feature type="region of interest" description="Disordered" evidence="8">
    <location>
        <begin position="510"/>
        <end position="532"/>
    </location>
</feature>
<evidence type="ECO:0000256" key="6">
    <source>
        <dbReference type="ARBA" id="ARBA00022824"/>
    </source>
</evidence>
<dbReference type="InterPro" id="IPR045149">
    <property type="entry name" value="OS-9-like"/>
</dbReference>
<evidence type="ECO:0000256" key="5">
    <source>
        <dbReference type="ARBA" id="ARBA00022734"/>
    </source>
</evidence>
<evidence type="ECO:0000256" key="3">
    <source>
        <dbReference type="ARBA" id="ARBA00018727"/>
    </source>
</evidence>
<dbReference type="Pfam" id="PF07915">
    <property type="entry name" value="PRKCSH"/>
    <property type="match status" value="1"/>
</dbReference>
<dbReference type="PANTHER" id="PTHR15414">
    <property type="entry name" value="OS-9-RELATED"/>
    <property type="match status" value="1"/>
</dbReference>
<keyword evidence="7" id="KW-1015">Disulfide bond</keyword>
<evidence type="ECO:0000256" key="7">
    <source>
        <dbReference type="ARBA" id="ARBA00023157"/>
    </source>
</evidence>
<gene>
    <name evidence="10" type="ORF">ALEPTO_LOCUS4721</name>
</gene>
<accession>A0A9N9AEM6</accession>
<evidence type="ECO:0000259" key="9">
    <source>
        <dbReference type="PROSITE" id="PS51914"/>
    </source>
</evidence>
<feature type="compositionally biased region" description="Basic and acidic residues" evidence="8">
    <location>
        <begin position="351"/>
        <end position="379"/>
    </location>
</feature>
<comment type="subcellular location">
    <subcellularLocation>
        <location evidence="1">Endoplasmic reticulum membrane</location>
        <topology evidence="1">Peripheral membrane protein</topology>
        <orientation evidence="1">Lumenal side</orientation>
    </subcellularLocation>
</comment>
<feature type="domain" description="MRH" evidence="9">
    <location>
        <begin position="121"/>
        <end position="263"/>
    </location>
</feature>
<evidence type="ECO:0000256" key="8">
    <source>
        <dbReference type="SAM" id="MobiDB-lite"/>
    </source>
</evidence>
<proteinExistence type="inferred from homology"/>
<keyword evidence="11" id="KW-1185">Reference proteome</keyword>
<dbReference type="AlphaFoldDB" id="A0A9N9AEM6"/>
<feature type="region of interest" description="Disordered" evidence="8">
    <location>
        <begin position="295"/>
        <end position="381"/>
    </location>
</feature>
<dbReference type="Gene3D" id="2.70.130.10">
    <property type="entry name" value="Mannose-6-phosphate receptor binding domain"/>
    <property type="match status" value="1"/>
</dbReference>
<reference evidence="10" key="1">
    <citation type="submission" date="2021-06" db="EMBL/GenBank/DDBJ databases">
        <authorList>
            <person name="Kallberg Y."/>
            <person name="Tangrot J."/>
            <person name="Rosling A."/>
        </authorList>
    </citation>
    <scope>NUCLEOTIDE SEQUENCE</scope>
    <source>
        <strain evidence="10">FL130A</strain>
    </source>
</reference>
<dbReference type="GO" id="GO:0005789">
    <property type="term" value="C:endoplasmic reticulum membrane"/>
    <property type="evidence" value="ECO:0007669"/>
    <property type="project" value="UniProtKB-SubCell"/>
</dbReference>
<dbReference type="InterPro" id="IPR044865">
    <property type="entry name" value="MRH_dom"/>
</dbReference>
<evidence type="ECO:0000256" key="2">
    <source>
        <dbReference type="ARBA" id="ARBA00009918"/>
    </source>
</evidence>
<feature type="region of interest" description="Disordered" evidence="8">
    <location>
        <begin position="465"/>
        <end position="488"/>
    </location>
</feature>
<dbReference type="GO" id="GO:0030968">
    <property type="term" value="P:endoplasmic reticulum unfolded protein response"/>
    <property type="evidence" value="ECO:0007669"/>
    <property type="project" value="InterPro"/>
</dbReference>
<evidence type="ECO:0000313" key="11">
    <source>
        <dbReference type="Proteomes" id="UP000789508"/>
    </source>
</evidence>
<evidence type="ECO:0000313" key="10">
    <source>
        <dbReference type="EMBL" id="CAG8526345.1"/>
    </source>
</evidence>
<dbReference type="InterPro" id="IPR009011">
    <property type="entry name" value="Man6P_isomerase_rcpt-bd_dom_sf"/>
</dbReference>
<dbReference type="OrthoDB" id="448954at2759"/>
<protein>
    <recommendedName>
        <fullName evidence="3">Protein OS-9 homolog</fullName>
    </recommendedName>
</protein>
<organism evidence="10 11">
    <name type="scientific">Ambispora leptoticha</name>
    <dbReference type="NCBI Taxonomy" id="144679"/>
    <lineage>
        <taxon>Eukaryota</taxon>
        <taxon>Fungi</taxon>
        <taxon>Fungi incertae sedis</taxon>
        <taxon>Mucoromycota</taxon>
        <taxon>Glomeromycotina</taxon>
        <taxon>Glomeromycetes</taxon>
        <taxon>Archaeosporales</taxon>
        <taxon>Ambisporaceae</taxon>
        <taxon>Ambispora</taxon>
    </lineage>
</organism>
<feature type="non-terminal residue" evidence="10">
    <location>
        <position position="552"/>
    </location>
</feature>
<keyword evidence="5" id="KW-0430">Lectin</keyword>
<dbReference type="InterPro" id="IPR012913">
    <property type="entry name" value="OS9-like_dom"/>
</dbReference>
<evidence type="ECO:0000256" key="1">
    <source>
        <dbReference type="ARBA" id="ARBA00004367"/>
    </source>
</evidence>
<dbReference type="GO" id="GO:0030970">
    <property type="term" value="P:retrograde protein transport, ER to cytosol"/>
    <property type="evidence" value="ECO:0007669"/>
    <property type="project" value="TreeGrafter"/>
</dbReference>
<dbReference type="SUPFAM" id="SSF50911">
    <property type="entry name" value="Mannose 6-phosphate receptor domain"/>
    <property type="match status" value="1"/>
</dbReference>
<feature type="compositionally biased region" description="Basic and acidic residues" evidence="8">
    <location>
        <begin position="474"/>
        <end position="484"/>
    </location>
</feature>